<proteinExistence type="predicted"/>
<dbReference type="CDD" id="cd14066">
    <property type="entry name" value="STKc_IRAK"/>
    <property type="match status" value="1"/>
</dbReference>
<dbReference type="Gene3D" id="1.10.510.10">
    <property type="entry name" value="Transferase(Phosphotransferase) domain 1"/>
    <property type="match status" value="1"/>
</dbReference>
<keyword evidence="7" id="KW-0812">Transmembrane</keyword>
<dbReference type="InterPro" id="IPR045274">
    <property type="entry name" value="WAK-like"/>
</dbReference>
<name>A0AAD6EP23_9POAL</name>
<accession>A0AAD6EP23</accession>
<feature type="transmembrane region" description="Helical" evidence="7">
    <location>
        <begin position="332"/>
        <end position="354"/>
    </location>
</feature>
<keyword evidence="7" id="KW-1133">Transmembrane helix</keyword>
<evidence type="ECO:0000256" key="3">
    <source>
        <dbReference type="ARBA" id="ARBA00022741"/>
    </source>
</evidence>
<sequence>MDNGFLIAASQGYFSTQIPTETNNQPRHATIISEVQGGEKDQLAFVWVEWIRGFPSIDRGHCNSAADDLYMHLNYASNEQPIGSGNNFRNCSTYVSKNPANVIEDPWGTDHGSGFDNFSGFLTVLSSYQSDKSEIHPILTQQPACHLSCGVVTIQYPFGIGKGCSRDGFEITCELINTTHKNSVPTLTGTNLQVLNIFLEAAQVQVQPLKGWQCYNQSGVQAYYSAEADLNPKSIFRISNTSVSVWLNWALREFNNCTEAKKYPELYGCHSRNSECYNSVDGPGYICKCSKGFQGNPYLFNGCADVNERESEKHGDPFNNSGNGNFQLRDRLTIGISASIVSLLVVSLPIILVYQKRRLQRERDTFFKKNKGIILYEQLVSRKVETMKIFSEEELARITNHFATVIGRGGQGKVYKGLLEDYREVAVKKSILVDDERKKEEFINEMIILSQINHKNVVRLLGCCLEVGVPMLVYEFIPNGTLNSYLHESQLPISLETRLQICTESAKALAYLHFETTRPILHGDVKSANILLDRNYMAKLSDFGTSKFQSLDGTQFATFVQGTFGYLDPEFMQSSRLTEKSDVYSFGVVILELITRKKAVYWDRNNERMCLAQLFVSAIRQNDARSMFDQNIATEENLEVLVGVSELAEKCLRLSREERPTMTEVVEQLKEFMAMLQATQEPSTEPTEFFTVVSVEPTEFFTVSTSPSGDA</sequence>
<keyword evidence="6" id="KW-0325">Glycoprotein</keyword>
<dbReference type="InterPro" id="IPR001245">
    <property type="entry name" value="Ser-Thr/Tyr_kinase_cat_dom"/>
</dbReference>
<dbReference type="InterPro" id="IPR025287">
    <property type="entry name" value="WAK_GUB"/>
</dbReference>
<gene>
    <name evidence="9" type="ORF">LUZ61_020455</name>
</gene>
<dbReference type="FunFam" id="1.10.510.10:FF:000084">
    <property type="entry name" value="Wall-associated receptor kinase 2"/>
    <property type="match status" value="1"/>
</dbReference>
<dbReference type="InterPro" id="IPR011009">
    <property type="entry name" value="Kinase-like_dom_sf"/>
</dbReference>
<evidence type="ECO:0000313" key="9">
    <source>
        <dbReference type="EMBL" id="KAJ3691291.1"/>
    </source>
</evidence>
<dbReference type="GO" id="GO:0005524">
    <property type="term" value="F:ATP binding"/>
    <property type="evidence" value="ECO:0007669"/>
    <property type="project" value="UniProtKB-KW"/>
</dbReference>
<dbReference type="Pfam" id="PF13947">
    <property type="entry name" value="GUB_WAK_bind"/>
    <property type="match status" value="1"/>
</dbReference>
<evidence type="ECO:0000259" key="8">
    <source>
        <dbReference type="PROSITE" id="PS50011"/>
    </source>
</evidence>
<evidence type="ECO:0000256" key="4">
    <source>
        <dbReference type="ARBA" id="ARBA00022840"/>
    </source>
</evidence>
<dbReference type="Proteomes" id="UP001210211">
    <property type="component" value="Unassembled WGS sequence"/>
</dbReference>
<dbReference type="SMART" id="SM00220">
    <property type="entry name" value="S_TKc"/>
    <property type="match status" value="1"/>
</dbReference>
<dbReference type="Gene3D" id="3.30.200.20">
    <property type="entry name" value="Phosphorylase Kinase, domain 1"/>
    <property type="match status" value="1"/>
</dbReference>
<evidence type="ECO:0000256" key="6">
    <source>
        <dbReference type="ARBA" id="ARBA00023180"/>
    </source>
</evidence>
<dbReference type="GO" id="GO:0004674">
    <property type="term" value="F:protein serine/threonine kinase activity"/>
    <property type="evidence" value="ECO:0007669"/>
    <property type="project" value="TreeGrafter"/>
</dbReference>
<dbReference type="PROSITE" id="PS50011">
    <property type="entry name" value="PROTEIN_KINASE_DOM"/>
    <property type="match status" value="1"/>
</dbReference>
<dbReference type="PANTHER" id="PTHR27005:SF479">
    <property type="entry name" value="OS06G0706600 PROTEIN"/>
    <property type="match status" value="1"/>
</dbReference>
<dbReference type="PROSITE" id="PS00108">
    <property type="entry name" value="PROTEIN_KINASE_ST"/>
    <property type="match status" value="1"/>
</dbReference>
<organism evidence="9 10">
    <name type="scientific">Rhynchospora tenuis</name>
    <dbReference type="NCBI Taxonomy" id="198213"/>
    <lineage>
        <taxon>Eukaryota</taxon>
        <taxon>Viridiplantae</taxon>
        <taxon>Streptophyta</taxon>
        <taxon>Embryophyta</taxon>
        <taxon>Tracheophyta</taxon>
        <taxon>Spermatophyta</taxon>
        <taxon>Magnoliopsida</taxon>
        <taxon>Liliopsida</taxon>
        <taxon>Poales</taxon>
        <taxon>Cyperaceae</taxon>
        <taxon>Cyperoideae</taxon>
        <taxon>Rhynchosporeae</taxon>
        <taxon>Rhynchospora</taxon>
    </lineage>
</organism>
<keyword evidence="10" id="KW-1185">Reference proteome</keyword>
<dbReference type="Pfam" id="PF07714">
    <property type="entry name" value="PK_Tyr_Ser-Thr"/>
    <property type="match status" value="1"/>
</dbReference>
<evidence type="ECO:0000256" key="7">
    <source>
        <dbReference type="SAM" id="Phobius"/>
    </source>
</evidence>
<dbReference type="GO" id="GO:0030247">
    <property type="term" value="F:polysaccharide binding"/>
    <property type="evidence" value="ECO:0007669"/>
    <property type="project" value="InterPro"/>
</dbReference>
<evidence type="ECO:0000256" key="5">
    <source>
        <dbReference type="ARBA" id="ARBA00023157"/>
    </source>
</evidence>
<dbReference type="EMBL" id="JAMRDG010000002">
    <property type="protein sequence ID" value="KAJ3691291.1"/>
    <property type="molecule type" value="Genomic_DNA"/>
</dbReference>
<dbReference type="GO" id="GO:0007166">
    <property type="term" value="P:cell surface receptor signaling pathway"/>
    <property type="evidence" value="ECO:0007669"/>
    <property type="project" value="InterPro"/>
</dbReference>
<evidence type="ECO:0000256" key="2">
    <source>
        <dbReference type="ARBA" id="ARBA00022729"/>
    </source>
</evidence>
<evidence type="ECO:0000313" key="10">
    <source>
        <dbReference type="Proteomes" id="UP001210211"/>
    </source>
</evidence>
<protein>
    <recommendedName>
        <fullName evidence="8">Protein kinase domain-containing protein</fullName>
    </recommendedName>
</protein>
<comment type="caution">
    <text evidence="9">The sequence shown here is derived from an EMBL/GenBank/DDBJ whole genome shotgun (WGS) entry which is preliminary data.</text>
</comment>
<dbReference type="SUPFAM" id="SSF56112">
    <property type="entry name" value="Protein kinase-like (PK-like)"/>
    <property type="match status" value="1"/>
</dbReference>
<dbReference type="GO" id="GO:0005886">
    <property type="term" value="C:plasma membrane"/>
    <property type="evidence" value="ECO:0007669"/>
    <property type="project" value="TreeGrafter"/>
</dbReference>
<keyword evidence="5" id="KW-1015">Disulfide bond</keyword>
<dbReference type="PANTHER" id="PTHR27005">
    <property type="entry name" value="WALL-ASSOCIATED RECEPTOR KINASE-LIKE 21"/>
    <property type="match status" value="1"/>
</dbReference>
<keyword evidence="4" id="KW-0067">ATP-binding</keyword>
<reference evidence="9 10" key="1">
    <citation type="journal article" date="2022" name="Cell">
        <title>Repeat-based holocentromeres influence genome architecture and karyotype evolution.</title>
        <authorList>
            <person name="Hofstatter P.G."/>
            <person name="Thangavel G."/>
            <person name="Lux T."/>
            <person name="Neumann P."/>
            <person name="Vondrak T."/>
            <person name="Novak P."/>
            <person name="Zhang M."/>
            <person name="Costa L."/>
            <person name="Castellani M."/>
            <person name="Scott A."/>
            <person name="Toegelov H."/>
            <person name="Fuchs J."/>
            <person name="Mata-Sucre Y."/>
            <person name="Dias Y."/>
            <person name="Vanzela A.L.L."/>
            <person name="Huettel B."/>
            <person name="Almeida C.C.S."/>
            <person name="Simkova H."/>
            <person name="Souza G."/>
            <person name="Pedrosa-Harand A."/>
            <person name="Macas J."/>
            <person name="Mayer K.F.X."/>
            <person name="Houben A."/>
            <person name="Marques A."/>
        </authorList>
    </citation>
    <scope>NUCLEOTIDE SEQUENCE [LARGE SCALE GENOMIC DNA]</scope>
    <source>
        <strain evidence="9">RhyTen1mFocal</strain>
    </source>
</reference>
<feature type="domain" description="Protein kinase" evidence="8">
    <location>
        <begin position="400"/>
        <end position="673"/>
    </location>
</feature>
<keyword evidence="2" id="KW-0732">Signal</keyword>
<comment type="subcellular location">
    <subcellularLocation>
        <location evidence="1">Membrane</location>
        <topology evidence="1">Single-pass type I membrane protein</topology>
    </subcellularLocation>
</comment>
<dbReference type="FunFam" id="3.30.200.20:FF:000337">
    <property type="entry name" value="Wall-associated receptor kinase 3"/>
    <property type="match status" value="1"/>
</dbReference>
<dbReference type="AlphaFoldDB" id="A0AAD6EP23"/>
<keyword evidence="3" id="KW-0547">Nucleotide-binding</keyword>
<dbReference type="InterPro" id="IPR000719">
    <property type="entry name" value="Prot_kinase_dom"/>
</dbReference>
<evidence type="ECO:0000256" key="1">
    <source>
        <dbReference type="ARBA" id="ARBA00004479"/>
    </source>
</evidence>
<dbReference type="InterPro" id="IPR008271">
    <property type="entry name" value="Ser/Thr_kinase_AS"/>
</dbReference>
<keyword evidence="7" id="KW-0472">Membrane</keyword>